<feature type="transmembrane region" description="Helical" evidence="1">
    <location>
        <begin position="12"/>
        <end position="31"/>
    </location>
</feature>
<protein>
    <submittedName>
        <fullName evidence="2">Uncharacterized protein</fullName>
    </submittedName>
</protein>
<gene>
    <name evidence="2" type="ORF">GI584_07025</name>
</gene>
<keyword evidence="1" id="KW-1133">Transmembrane helix</keyword>
<keyword evidence="3" id="KW-1185">Reference proteome</keyword>
<reference evidence="2 3" key="1">
    <citation type="submission" date="2019-11" db="EMBL/GenBank/DDBJ databases">
        <title>Gracilibacillus salitolerans sp. nov., a moderate halophile isolated from a saline soil in northwest China.</title>
        <authorList>
            <person name="Gan L."/>
        </authorList>
    </citation>
    <scope>NUCLEOTIDE SEQUENCE [LARGE SCALE GENOMIC DNA]</scope>
    <source>
        <strain evidence="2 3">SCU50</strain>
    </source>
</reference>
<dbReference type="KEGG" id="grc:GI584_07025"/>
<sequence length="62" mass="6990">MKLNKKWSASQVLFMTCFVVLVLAIFEFAVPEFNWKSIVFIILCGVSAYVGGRLSFVAIKND</sequence>
<evidence type="ECO:0000256" key="1">
    <source>
        <dbReference type="SAM" id="Phobius"/>
    </source>
</evidence>
<keyword evidence="1" id="KW-0812">Transmembrane</keyword>
<proteinExistence type="predicted"/>
<dbReference type="EMBL" id="CP045915">
    <property type="protein sequence ID" value="QGH36956.1"/>
    <property type="molecule type" value="Genomic_DNA"/>
</dbReference>
<keyword evidence="1" id="KW-0472">Membrane</keyword>
<dbReference type="Proteomes" id="UP000339690">
    <property type="component" value="Chromosome"/>
</dbReference>
<organism evidence="2 3">
    <name type="scientific">Gracilibacillus salitolerans</name>
    <dbReference type="NCBI Taxonomy" id="2663022"/>
    <lineage>
        <taxon>Bacteria</taxon>
        <taxon>Bacillati</taxon>
        <taxon>Bacillota</taxon>
        <taxon>Bacilli</taxon>
        <taxon>Bacillales</taxon>
        <taxon>Bacillaceae</taxon>
        <taxon>Gracilibacillus</taxon>
    </lineage>
</organism>
<feature type="transmembrane region" description="Helical" evidence="1">
    <location>
        <begin position="37"/>
        <end position="59"/>
    </location>
</feature>
<dbReference type="AlphaFoldDB" id="A0A5Q2TQ49"/>
<evidence type="ECO:0000313" key="3">
    <source>
        <dbReference type="Proteomes" id="UP000339690"/>
    </source>
</evidence>
<name>A0A5Q2TQ49_9BACI</name>
<accession>A0A5Q2TQ49</accession>
<evidence type="ECO:0000313" key="2">
    <source>
        <dbReference type="EMBL" id="QGH36956.1"/>
    </source>
</evidence>